<proteinExistence type="predicted"/>
<gene>
    <name evidence="2" type="ORF">KUTeg_001789</name>
</gene>
<feature type="domain" description="GH18" evidence="1">
    <location>
        <begin position="1"/>
        <end position="128"/>
    </location>
</feature>
<dbReference type="PROSITE" id="PS51910">
    <property type="entry name" value="GH18_2"/>
    <property type="match status" value="1"/>
</dbReference>
<dbReference type="InterPro" id="IPR050314">
    <property type="entry name" value="Glycosyl_Hydrlase_18"/>
</dbReference>
<organism evidence="2 3">
    <name type="scientific">Tegillarca granosa</name>
    <name type="common">Malaysian cockle</name>
    <name type="synonym">Anadara granosa</name>
    <dbReference type="NCBI Taxonomy" id="220873"/>
    <lineage>
        <taxon>Eukaryota</taxon>
        <taxon>Metazoa</taxon>
        <taxon>Spiralia</taxon>
        <taxon>Lophotrochozoa</taxon>
        <taxon>Mollusca</taxon>
        <taxon>Bivalvia</taxon>
        <taxon>Autobranchia</taxon>
        <taxon>Pteriomorphia</taxon>
        <taxon>Arcoida</taxon>
        <taxon>Arcoidea</taxon>
        <taxon>Arcidae</taxon>
        <taxon>Tegillarca</taxon>
    </lineage>
</organism>
<dbReference type="Proteomes" id="UP001217089">
    <property type="component" value="Unassembled WGS sequence"/>
</dbReference>
<dbReference type="Pfam" id="PF00704">
    <property type="entry name" value="Glyco_hydro_18"/>
    <property type="match status" value="1"/>
</dbReference>
<reference evidence="2 3" key="1">
    <citation type="submission" date="2022-12" db="EMBL/GenBank/DDBJ databases">
        <title>Chromosome-level genome of Tegillarca granosa.</title>
        <authorList>
            <person name="Kim J."/>
        </authorList>
    </citation>
    <scope>NUCLEOTIDE SEQUENCE [LARGE SCALE GENOMIC DNA]</scope>
    <source>
        <strain evidence="2">Teg-2019</strain>
        <tissue evidence="2">Adductor muscle</tissue>
    </source>
</reference>
<dbReference type="InterPro" id="IPR001223">
    <property type="entry name" value="Glyco_hydro18_cat"/>
</dbReference>
<sequence>MIPDKRTVQIITKVHPTFFTICGRKKVNKEVDGYKFALREEFEQDSLTSKKKRLILTIAAGASEKVITDSYNVTEIVKYVDFINVMTYDYFGEWSKLTGFTSPLYSRHSNRKFNPTLSQDNFFIIITN</sequence>
<dbReference type="InterPro" id="IPR017853">
    <property type="entry name" value="GH"/>
</dbReference>
<comment type="caution">
    <text evidence="2">The sequence shown here is derived from an EMBL/GenBank/DDBJ whole genome shotgun (WGS) entry which is preliminary data.</text>
</comment>
<dbReference type="SUPFAM" id="SSF51445">
    <property type="entry name" value="(Trans)glycosidases"/>
    <property type="match status" value="1"/>
</dbReference>
<dbReference type="Gene3D" id="3.20.20.80">
    <property type="entry name" value="Glycosidases"/>
    <property type="match status" value="1"/>
</dbReference>
<keyword evidence="3" id="KW-1185">Reference proteome</keyword>
<accession>A0ABQ9FW43</accession>
<dbReference type="PANTHER" id="PTHR11177:SF390">
    <property type="entry name" value="CHITINASE 11"/>
    <property type="match status" value="1"/>
</dbReference>
<name>A0ABQ9FW43_TEGGR</name>
<dbReference type="PANTHER" id="PTHR11177">
    <property type="entry name" value="CHITINASE"/>
    <property type="match status" value="1"/>
</dbReference>
<dbReference type="EMBL" id="JARBDR010000141">
    <property type="protein sequence ID" value="KAJ8320202.1"/>
    <property type="molecule type" value="Genomic_DNA"/>
</dbReference>
<evidence type="ECO:0000313" key="3">
    <source>
        <dbReference type="Proteomes" id="UP001217089"/>
    </source>
</evidence>
<protein>
    <recommendedName>
        <fullName evidence="1">GH18 domain-containing protein</fullName>
    </recommendedName>
</protein>
<evidence type="ECO:0000313" key="2">
    <source>
        <dbReference type="EMBL" id="KAJ8320202.1"/>
    </source>
</evidence>
<evidence type="ECO:0000259" key="1">
    <source>
        <dbReference type="PROSITE" id="PS51910"/>
    </source>
</evidence>